<feature type="chain" id="PRO_5038611419" evidence="1">
    <location>
        <begin position="21"/>
        <end position="391"/>
    </location>
</feature>
<sequence length="391" mass="42601">MTTRKSARTGLVGLATVAMAATAFTAPAQASRDNTPAAADHRATQRAMDAAVRAGVPGITAQVRDGDGVWKSASGVGNLETGAPRGKNDRFRVGSITNTFVATVLLQMEAEKRLSLDDTVDRHLPGLVRGNGNDGNRMTVRQLLNHTTGLYDYLADAVYIETYMAGDGYLQHRYDTLTPEKRLTVALSHEPLFEPGARHWFSHTNDILAALIIERIGGKSYEDEVRDRIIEPLGLKATSHPGTSVHLPRPSGRGYARLFPSAPDRIDDVTEMNGSQGWGDGDMISSADDLNRFYRALLRGKLLPPRQLKAMTTTVDNPDFPGSAYGLGIERFTTSCGTTFWYHDGGMLGWLTLAATTEDGRHQITFNYNSSWGAETVLPILNAEYCDTPSL</sequence>
<organism evidence="3 4">
    <name type="scientific">Streptomyces phaeoluteigriseus</name>
    <dbReference type="NCBI Taxonomy" id="114686"/>
    <lineage>
        <taxon>Bacteria</taxon>
        <taxon>Bacillati</taxon>
        <taxon>Actinomycetota</taxon>
        <taxon>Actinomycetes</taxon>
        <taxon>Kitasatosporales</taxon>
        <taxon>Streptomycetaceae</taxon>
        <taxon>Streptomyces</taxon>
        <taxon>Streptomyces aurantiacus group</taxon>
    </lineage>
</organism>
<evidence type="ECO:0000313" key="3">
    <source>
        <dbReference type="EMBL" id="OQD55122.1"/>
    </source>
</evidence>
<dbReference type="PANTHER" id="PTHR46825">
    <property type="entry name" value="D-ALANYL-D-ALANINE-CARBOXYPEPTIDASE/ENDOPEPTIDASE AMPH"/>
    <property type="match status" value="1"/>
</dbReference>
<dbReference type="InterPro" id="IPR001466">
    <property type="entry name" value="Beta-lactam-related"/>
</dbReference>
<evidence type="ECO:0000313" key="4">
    <source>
        <dbReference type="Proteomes" id="UP000184286"/>
    </source>
</evidence>
<comment type="caution">
    <text evidence="3">The sequence shown here is derived from an EMBL/GenBank/DDBJ whole genome shotgun (WGS) entry which is preliminary data.</text>
</comment>
<evidence type="ECO:0000259" key="2">
    <source>
        <dbReference type="Pfam" id="PF00144"/>
    </source>
</evidence>
<protein>
    <submittedName>
        <fullName evidence="3">Alkaline D-peptidase</fullName>
    </submittedName>
</protein>
<dbReference type="Pfam" id="PF00144">
    <property type="entry name" value="Beta-lactamase"/>
    <property type="match status" value="1"/>
</dbReference>
<gene>
    <name evidence="3" type="ORF">BM536_017455</name>
</gene>
<evidence type="ECO:0000256" key="1">
    <source>
        <dbReference type="SAM" id="SignalP"/>
    </source>
</evidence>
<dbReference type="InterPro" id="IPR050491">
    <property type="entry name" value="AmpC-like"/>
</dbReference>
<proteinExistence type="predicted"/>
<dbReference type="RefSeq" id="WP_073492146.1">
    <property type="nucleotide sequence ID" value="NZ_MPOH02000014.1"/>
</dbReference>
<dbReference type="STRING" id="114686.BM536_017455"/>
<dbReference type="Gene3D" id="3.40.710.10">
    <property type="entry name" value="DD-peptidase/beta-lactamase superfamily"/>
    <property type="match status" value="1"/>
</dbReference>
<reference evidence="3 4" key="2">
    <citation type="submission" date="2017-02" db="EMBL/GenBank/DDBJ databases">
        <title>Draft genome sequence of Streptomyces phaeoluteigriseus type strain DSM41896.</title>
        <authorList>
            <person name="Salih T.S."/>
            <person name="Algora Gallardo L."/>
            <person name="Melo Santos T."/>
            <person name="Filgueira Martinez S."/>
            <person name="Herron P.R."/>
        </authorList>
    </citation>
    <scope>NUCLEOTIDE SEQUENCE [LARGE SCALE GENOMIC DNA]</scope>
    <source>
        <strain evidence="3 4">DSM 41896</strain>
    </source>
</reference>
<accession>A0A1V6MS15</accession>
<feature type="domain" description="Beta-lactamase-related" evidence="2">
    <location>
        <begin position="50"/>
        <end position="355"/>
    </location>
</feature>
<dbReference type="Proteomes" id="UP000184286">
    <property type="component" value="Unassembled WGS sequence"/>
</dbReference>
<dbReference type="AlphaFoldDB" id="A0A1V6MS15"/>
<dbReference type="EMBL" id="MPOH02000014">
    <property type="protein sequence ID" value="OQD55122.1"/>
    <property type="molecule type" value="Genomic_DNA"/>
</dbReference>
<reference evidence="4" key="1">
    <citation type="submission" date="2016-11" db="EMBL/GenBank/DDBJ databases">
        <authorList>
            <person name="Schniete J.K."/>
            <person name="Salih T."/>
            <person name="Algora Gallardo L."/>
            <person name="Martinez Fernandez S."/>
            <person name="Herron P.R."/>
        </authorList>
    </citation>
    <scope>NUCLEOTIDE SEQUENCE [LARGE SCALE GENOMIC DNA]</scope>
    <source>
        <strain evidence="4">DSM 41896</strain>
    </source>
</reference>
<keyword evidence="1" id="KW-0732">Signal</keyword>
<dbReference type="PANTHER" id="PTHR46825:SF7">
    <property type="entry name" value="D-ALANYL-D-ALANINE CARBOXYPEPTIDASE"/>
    <property type="match status" value="1"/>
</dbReference>
<feature type="signal peptide" evidence="1">
    <location>
        <begin position="1"/>
        <end position="20"/>
    </location>
</feature>
<dbReference type="InterPro" id="IPR012338">
    <property type="entry name" value="Beta-lactam/transpept-like"/>
</dbReference>
<name>A0A1V6MS15_9ACTN</name>
<dbReference type="SUPFAM" id="SSF56601">
    <property type="entry name" value="beta-lactamase/transpeptidase-like"/>
    <property type="match status" value="1"/>
</dbReference>